<proteinExistence type="predicted"/>
<dbReference type="SUPFAM" id="SSF51182">
    <property type="entry name" value="RmlC-like cupins"/>
    <property type="match status" value="1"/>
</dbReference>
<dbReference type="RefSeq" id="WP_122910988.1">
    <property type="nucleotide sequence ID" value="NZ_CBCSBE010000030.1"/>
</dbReference>
<feature type="domain" description="Nucleotidyl transferase" evidence="1">
    <location>
        <begin position="4"/>
        <end position="272"/>
    </location>
</feature>
<dbReference type="AlphaFoldDB" id="A0A3M8BY90"/>
<accession>A0A3M8BY90</accession>
<dbReference type="Pfam" id="PF01050">
    <property type="entry name" value="MannoseP_isomer"/>
    <property type="match status" value="1"/>
</dbReference>
<dbReference type="PANTHER" id="PTHR46390">
    <property type="entry name" value="MANNOSE-1-PHOSPHATE GUANYLYLTRANSFERASE"/>
    <property type="match status" value="1"/>
</dbReference>
<dbReference type="Pfam" id="PF00483">
    <property type="entry name" value="NTP_transferase"/>
    <property type="match status" value="1"/>
</dbReference>
<dbReference type="InterPro" id="IPR001538">
    <property type="entry name" value="Man6P_isomerase-2_C"/>
</dbReference>
<feature type="domain" description="Mannose-6-phosphate isomerase type II C-terminal" evidence="2">
    <location>
        <begin position="345"/>
        <end position="446"/>
    </location>
</feature>
<reference evidence="3 4" key="1">
    <citation type="submission" date="2018-10" db="EMBL/GenBank/DDBJ databases">
        <title>Phylogenomics of Brevibacillus.</title>
        <authorList>
            <person name="Dunlap C."/>
        </authorList>
    </citation>
    <scope>NUCLEOTIDE SEQUENCE [LARGE SCALE GENOMIC DNA]</scope>
    <source>
        <strain evidence="3 4">JCM 12215</strain>
    </source>
</reference>
<dbReference type="Proteomes" id="UP000282028">
    <property type="component" value="Unassembled WGS sequence"/>
</dbReference>
<dbReference type="GO" id="GO:0009298">
    <property type="term" value="P:GDP-mannose biosynthetic process"/>
    <property type="evidence" value="ECO:0007669"/>
    <property type="project" value="TreeGrafter"/>
</dbReference>
<dbReference type="Gene3D" id="3.90.550.10">
    <property type="entry name" value="Spore Coat Polysaccharide Biosynthesis Protein SpsA, Chain A"/>
    <property type="match status" value="1"/>
</dbReference>
<comment type="caution">
    <text evidence="3">The sequence shown here is derived from an EMBL/GenBank/DDBJ whole genome shotgun (WGS) entry which is preliminary data.</text>
</comment>
<dbReference type="CDD" id="cd02213">
    <property type="entry name" value="cupin_PMI_typeII_C"/>
    <property type="match status" value="1"/>
</dbReference>
<dbReference type="InterPro" id="IPR005835">
    <property type="entry name" value="NTP_transferase_dom"/>
</dbReference>
<dbReference type="InterPro" id="IPR011051">
    <property type="entry name" value="RmlC_Cupin_sf"/>
</dbReference>
<keyword evidence="4" id="KW-1185">Reference proteome</keyword>
<dbReference type="InterPro" id="IPR051161">
    <property type="entry name" value="Mannose-6P_isomerase_type2"/>
</dbReference>
<dbReference type="GO" id="GO:0005976">
    <property type="term" value="P:polysaccharide metabolic process"/>
    <property type="evidence" value="ECO:0007669"/>
    <property type="project" value="InterPro"/>
</dbReference>
<protein>
    <submittedName>
        <fullName evidence="3">Cupin domain-containing protein</fullName>
    </submittedName>
</protein>
<dbReference type="SUPFAM" id="SSF53448">
    <property type="entry name" value="Nucleotide-diphospho-sugar transferases"/>
    <property type="match status" value="1"/>
</dbReference>
<dbReference type="EMBL" id="RHHR01000047">
    <property type="protein sequence ID" value="RNB68067.1"/>
    <property type="molecule type" value="Genomic_DNA"/>
</dbReference>
<evidence type="ECO:0000259" key="2">
    <source>
        <dbReference type="Pfam" id="PF01050"/>
    </source>
</evidence>
<evidence type="ECO:0000313" key="4">
    <source>
        <dbReference type="Proteomes" id="UP000282028"/>
    </source>
</evidence>
<evidence type="ECO:0000313" key="3">
    <source>
        <dbReference type="EMBL" id="RNB68067.1"/>
    </source>
</evidence>
<evidence type="ECO:0000259" key="1">
    <source>
        <dbReference type="Pfam" id="PF00483"/>
    </source>
</evidence>
<dbReference type="Gene3D" id="2.60.120.10">
    <property type="entry name" value="Jelly Rolls"/>
    <property type="match status" value="1"/>
</dbReference>
<dbReference type="InterPro" id="IPR029044">
    <property type="entry name" value="Nucleotide-diphossugar_trans"/>
</dbReference>
<dbReference type="PANTHER" id="PTHR46390:SF1">
    <property type="entry name" value="MANNOSE-1-PHOSPHATE GUANYLYLTRANSFERASE"/>
    <property type="match status" value="1"/>
</dbReference>
<sequence length="466" mass="52851">MKLILLSGGAGKRLWPLSNDARSKQFLKLIHNAHGEPESMVQRVWRQLAAYQWSNEAYISTSRSHMDLLQSQLGEDVPLIIEPDKRDTFPAIALAATYLHSCVGVEPDEVVIVMPVDSYVETSFWGKLNELESALLQSEADLALIGVAPTYASTKYGYIVPKQKPEGNKSPAFYHQVASFKEKPDQNQAEALLKKQALWNCGIFSFRLGYLLDVLKSKGIPTSYDQLLQNYLALQPISFDYEVVEKAKKVVVVPYQGYWKDLGTWNTLTEEMNVHSVGRVVWDEESSNTHVINELDIPIVSIGLSDMVIAASLDGILIASKEKSHRIKEMPVDWKQRPMVEEKRWGYYRVLHYRTTEEGTEVLTKALHVYANKNLSYQLHQQRSEVWTIVAGEGEFVLNDRIIRIGPGDVLEIPVGAKHAVRASKDLEFIEVQLGSKLIEEDIVRLAMTWEEIMEQVRAGDEEHDQ</sequence>
<organism evidence="3 4">
    <name type="scientific">Brevibacillus invocatus</name>
    <dbReference type="NCBI Taxonomy" id="173959"/>
    <lineage>
        <taxon>Bacteria</taxon>
        <taxon>Bacillati</taxon>
        <taxon>Bacillota</taxon>
        <taxon>Bacilli</taxon>
        <taxon>Bacillales</taxon>
        <taxon>Paenibacillaceae</taxon>
        <taxon>Brevibacillus</taxon>
    </lineage>
</organism>
<name>A0A3M8BY90_9BACL</name>
<dbReference type="OrthoDB" id="9806359at2"/>
<gene>
    <name evidence="3" type="ORF">EDM52_21535</name>
</gene>
<dbReference type="InterPro" id="IPR014710">
    <property type="entry name" value="RmlC-like_jellyroll"/>
</dbReference>
<dbReference type="GO" id="GO:0004475">
    <property type="term" value="F:mannose-1-phosphate guanylyltransferase (GTP) activity"/>
    <property type="evidence" value="ECO:0007669"/>
    <property type="project" value="TreeGrafter"/>
</dbReference>